<comment type="caution">
    <text evidence="1">The sequence shown here is derived from an EMBL/GenBank/DDBJ whole genome shotgun (WGS) entry which is preliminary data.</text>
</comment>
<name>A0ACB6R1E7_9PLEO</name>
<dbReference type="EMBL" id="MU003500">
    <property type="protein sequence ID" value="KAF2473094.1"/>
    <property type="molecule type" value="Genomic_DNA"/>
</dbReference>
<evidence type="ECO:0000313" key="1">
    <source>
        <dbReference type="EMBL" id="KAF2473094.1"/>
    </source>
</evidence>
<sequence>MTADTPAAVVDLLSHIESALVSGVYGPFLPFSALQQYYANRLRVLYLLRSLDQSPTCYGAIQDGYPIVFTILVIINKTGYFRHFTRHTFLSDRHLPFRNHNDWPEDCQHFFNSFRNEQWRLCPQNFGRQQLDDLRLQDEVVLPVTRREPLGRPGNSTTFKIEVHPDYDNLSDENGKGVSRSHVYVLKVCSSRNQESYLNEVEAYTLLMQQEDRRGNNEIGESMVKLFGCFRQRGAFHLLLEYADRETLESFLQNVEPPRTQQDLILFWRNFGQLIKPLQRIHELRCGSKQEKIFQGIHQDIKPANILLSSRGTESKYDVIFKLADFGLLRFEPKLRAGEFIESSDRCGTQVYSAPECLRDDVFLQGCKLLIDPSIDIWSLGCIISEISVWSYLGKNGLAEYVDLRTAETSSDYDLKNAGYSGCFHDGHHTLRTVHEMNTRIRASLRPGDSLSHEIMAISDDMLEEALVRPKAYIVHKRFQKAIRNAEDLLNRRRNHLISTGPIKLPYPPIFCTDAEINALKAPLPKLPPEQPKATFLTTFLKLQIGAGISRTRHKICGGMICLFALVLVRTWLS</sequence>
<gene>
    <name evidence="1" type="ORF">BDR25DRAFT_128472</name>
</gene>
<reference evidence="1" key="1">
    <citation type="journal article" date="2020" name="Stud. Mycol.">
        <title>101 Dothideomycetes genomes: a test case for predicting lifestyles and emergence of pathogens.</title>
        <authorList>
            <person name="Haridas S."/>
            <person name="Albert R."/>
            <person name="Binder M."/>
            <person name="Bloem J."/>
            <person name="Labutti K."/>
            <person name="Salamov A."/>
            <person name="Andreopoulos B."/>
            <person name="Baker S."/>
            <person name="Barry K."/>
            <person name="Bills G."/>
            <person name="Bluhm B."/>
            <person name="Cannon C."/>
            <person name="Castanera R."/>
            <person name="Culley D."/>
            <person name="Daum C."/>
            <person name="Ezra D."/>
            <person name="Gonzalez J."/>
            <person name="Henrissat B."/>
            <person name="Kuo A."/>
            <person name="Liang C."/>
            <person name="Lipzen A."/>
            <person name="Lutzoni F."/>
            <person name="Magnuson J."/>
            <person name="Mondo S."/>
            <person name="Nolan M."/>
            <person name="Ohm R."/>
            <person name="Pangilinan J."/>
            <person name="Park H.-J."/>
            <person name="Ramirez L."/>
            <person name="Alfaro M."/>
            <person name="Sun H."/>
            <person name="Tritt A."/>
            <person name="Yoshinaga Y."/>
            <person name="Zwiers L.-H."/>
            <person name="Turgeon B."/>
            <person name="Goodwin S."/>
            <person name="Spatafora J."/>
            <person name="Crous P."/>
            <person name="Grigoriev I."/>
        </authorList>
    </citation>
    <scope>NUCLEOTIDE SEQUENCE</scope>
    <source>
        <strain evidence="1">ATCC 200398</strain>
    </source>
</reference>
<dbReference type="Proteomes" id="UP000799755">
    <property type="component" value="Unassembled WGS sequence"/>
</dbReference>
<accession>A0ACB6R1E7</accession>
<organism evidence="1 2">
    <name type="scientific">Lindgomyces ingoldianus</name>
    <dbReference type="NCBI Taxonomy" id="673940"/>
    <lineage>
        <taxon>Eukaryota</taxon>
        <taxon>Fungi</taxon>
        <taxon>Dikarya</taxon>
        <taxon>Ascomycota</taxon>
        <taxon>Pezizomycotina</taxon>
        <taxon>Dothideomycetes</taxon>
        <taxon>Pleosporomycetidae</taxon>
        <taxon>Pleosporales</taxon>
        <taxon>Lindgomycetaceae</taxon>
        <taxon>Lindgomyces</taxon>
    </lineage>
</organism>
<protein>
    <submittedName>
        <fullName evidence="1">Kinase-like protein</fullName>
    </submittedName>
</protein>
<keyword evidence="2" id="KW-1185">Reference proteome</keyword>
<evidence type="ECO:0000313" key="2">
    <source>
        <dbReference type="Proteomes" id="UP000799755"/>
    </source>
</evidence>
<proteinExistence type="predicted"/>